<evidence type="ECO:0000259" key="2">
    <source>
        <dbReference type="Pfam" id="PF06724"/>
    </source>
</evidence>
<keyword evidence="4" id="KW-1185">Reference proteome</keyword>
<evidence type="ECO:0000256" key="1">
    <source>
        <dbReference type="SAM" id="Phobius"/>
    </source>
</evidence>
<dbReference type="RefSeq" id="WP_289959112.1">
    <property type="nucleotide sequence ID" value="NZ_JAUEMJ010000008.1"/>
</dbReference>
<feature type="transmembrane region" description="Helical" evidence="1">
    <location>
        <begin position="28"/>
        <end position="47"/>
    </location>
</feature>
<keyword evidence="1" id="KW-1133">Transmembrane helix</keyword>
<protein>
    <submittedName>
        <fullName evidence="3">DUF1206 domain-containing protein</fullName>
    </submittedName>
</protein>
<dbReference type="EMBL" id="JAUEMJ010000008">
    <property type="protein sequence ID" value="MDN3242456.1"/>
    <property type="molecule type" value="Genomic_DNA"/>
</dbReference>
<dbReference type="Proteomes" id="UP001171902">
    <property type="component" value="Unassembled WGS sequence"/>
</dbReference>
<feature type="domain" description="DUF1206" evidence="2">
    <location>
        <begin position="202"/>
        <end position="271"/>
    </location>
</feature>
<sequence>MSSPHNVRNSVSRAADSKPLELLARGGFIAYAAIHLMFAWLALQVAFGGSTGETDQSGALTAIARQPAGEFLVIAIIIGMVAMAVWQAFEAAIGESGPQDRTAVAERVVSGCRTVLYLYFAYLGYKVVSGANASQSQSQQSSASSMMDSGGGRFLVGLAGVVVAGVGVGLVVYGLTKKFEKHLNTGQMDPSVHRTVRRLGTAGYTSKGVAYAIAGALIVSAAVTYDPQKAGGLDAALKTLAGTPWGPWVLGLVALGIACFGVYCFFQAKYRKV</sequence>
<gene>
    <name evidence="3" type="ORF">QWI33_22235</name>
</gene>
<evidence type="ECO:0000313" key="3">
    <source>
        <dbReference type="EMBL" id="MDN3242456.1"/>
    </source>
</evidence>
<keyword evidence="1" id="KW-0472">Membrane</keyword>
<dbReference type="Pfam" id="PF06724">
    <property type="entry name" value="DUF1206"/>
    <property type="match status" value="3"/>
</dbReference>
<name>A0ABT7YUZ2_9ACTN</name>
<feature type="domain" description="DUF1206" evidence="2">
    <location>
        <begin position="112"/>
        <end position="176"/>
    </location>
</feature>
<feature type="domain" description="DUF1206" evidence="2">
    <location>
        <begin position="27"/>
        <end position="93"/>
    </location>
</feature>
<feature type="transmembrane region" description="Helical" evidence="1">
    <location>
        <begin position="208"/>
        <end position="225"/>
    </location>
</feature>
<comment type="caution">
    <text evidence="3">The sequence shown here is derived from an EMBL/GenBank/DDBJ whole genome shotgun (WGS) entry which is preliminary data.</text>
</comment>
<feature type="transmembrane region" description="Helical" evidence="1">
    <location>
        <begin position="154"/>
        <end position="175"/>
    </location>
</feature>
<dbReference type="InterPro" id="IPR009597">
    <property type="entry name" value="DUF1206"/>
</dbReference>
<reference evidence="3" key="1">
    <citation type="submission" date="2023-06" db="EMBL/GenBank/DDBJ databases">
        <title>Gycomyces niveus sp.nov., a novel actinomycete isolated from soil in Shouguang.</title>
        <authorList>
            <person name="Yang X."/>
            <person name="Zhao J."/>
        </authorList>
    </citation>
    <scope>NUCLEOTIDE SEQUENCE</scope>
    <source>
        <strain evidence="3">NEAU C2</strain>
    </source>
</reference>
<accession>A0ABT7YUZ2</accession>
<keyword evidence="1" id="KW-0812">Transmembrane</keyword>
<organism evidence="3 4">
    <name type="scientific">Glycomyces tritici</name>
    <dbReference type="NCBI Taxonomy" id="2665176"/>
    <lineage>
        <taxon>Bacteria</taxon>
        <taxon>Bacillati</taxon>
        <taxon>Actinomycetota</taxon>
        <taxon>Actinomycetes</taxon>
        <taxon>Glycomycetales</taxon>
        <taxon>Glycomycetaceae</taxon>
        <taxon>Glycomyces</taxon>
    </lineage>
</organism>
<evidence type="ECO:0000313" key="4">
    <source>
        <dbReference type="Proteomes" id="UP001171902"/>
    </source>
</evidence>
<feature type="transmembrane region" description="Helical" evidence="1">
    <location>
        <begin position="68"/>
        <end position="89"/>
    </location>
</feature>
<proteinExistence type="predicted"/>
<feature type="transmembrane region" description="Helical" evidence="1">
    <location>
        <begin position="245"/>
        <end position="266"/>
    </location>
</feature>